<evidence type="ECO:0000256" key="3">
    <source>
        <dbReference type="ARBA" id="ARBA00023163"/>
    </source>
</evidence>
<accession>A0ABV8B7R3</accession>
<evidence type="ECO:0000256" key="4">
    <source>
        <dbReference type="PROSITE-ProRule" id="PRU00335"/>
    </source>
</evidence>
<dbReference type="InterPro" id="IPR036271">
    <property type="entry name" value="Tet_transcr_reg_TetR-rel_C_sf"/>
</dbReference>
<dbReference type="RefSeq" id="WP_377918317.1">
    <property type="nucleotide sequence ID" value="NZ_JBHRZT010000072.1"/>
</dbReference>
<keyword evidence="1" id="KW-0805">Transcription regulation</keyword>
<dbReference type="EMBL" id="JBHRZT010000072">
    <property type="protein sequence ID" value="MFC3885940.1"/>
    <property type="molecule type" value="Genomic_DNA"/>
</dbReference>
<evidence type="ECO:0000313" key="6">
    <source>
        <dbReference type="EMBL" id="MFC3885940.1"/>
    </source>
</evidence>
<dbReference type="SUPFAM" id="SSF48498">
    <property type="entry name" value="Tetracyclin repressor-like, C-terminal domain"/>
    <property type="match status" value="1"/>
</dbReference>
<protein>
    <submittedName>
        <fullName evidence="6">TetR/AcrR family transcriptional regulator</fullName>
    </submittedName>
</protein>
<dbReference type="PANTHER" id="PTHR47506">
    <property type="entry name" value="TRANSCRIPTIONAL REGULATORY PROTEIN"/>
    <property type="match status" value="1"/>
</dbReference>
<evidence type="ECO:0000259" key="5">
    <source>
        <dbReference type="PROSITE" id="PS50977"/>
    </source>
</evidence>
<keyword evidence="7" id="KW-1185">Reference proteome</keyword>
<dbReference type="PROSITE" id="PS01081">
    <property type="entry name" value="HTH_TETR_1"/>
    <property type="match status" value="1"/>
</dbReference>
<sequence>MGKGLDTRNMIIRKSAVIFNQQGYTGASMSDIMKATGLEKGGIYRHFKNKDELAVEAFDYAVDVLRKTFRSAAFGKKTAEEKLISVLSVYSNIAEEPPLSGGCPLLNTSVDTDDTHEVLNGKAREAMNEWLKFLELILEEGIQSGEFRPDIDIKEVSIFLTSAFEGSIMLGKLYDKSLYVQKYLNQLHQYVKYCIKL</sequence>
<keyword evidence="2 4" id="KW-0238">DNA-binding</keyword>
<feature type="DNA-binding region" description="H-T-H motif" evidence="4">
    <location>
        <begin position="28"/>
        <end position="47"/>
    </location>
</feature>
<proteinExistence type="predicted"/>
<reference evidence="7" key="1">
    <citation type="journal article" date="2019" name="Int. J. Syst. Evol. Microbiol.">
        <title>The Global Catalogue of Microorganisms (GCM) 10K type strain sequencing project: providing services to taxonomists for standard genome sequencing and annotation.</title>
        <authorList>
            <consortium name="The Broad Institute Genomics Platform"/>
            <consortium name="The Broad Institute Genome Sequencing Center for Infectious Disease"/>
            <person name="Wu L."/>
            <person name="Ma J."/>
        </authorList>
    </citation>
    <scope>NUCLEOTIDE SEQUENCE [LARGE SCALE GENOMIC DNA]</scope>
    <source>
        <strain evidence="7">CCUG 61889</strain>
    </source>
</reference>
<dbReference type="Gene3D" id="1.10.357.10">
    <property type="entry name" value="Tetracycline Repressor, domain 2"/>
    <property type="match status" value="1"/>
</dbReference>
<evidence type="ECO:0000313" key="7">
    <source>
        <dbReference type="Proteomes" id="UP001595752"/>
    </source>
</evidence>
<dbReference type="SUPFAM" id="SSF46689">
    <property type="entry name" value="Homeodomain-like"/>
    <property type="match status" value="1"/>
</dbReference>
<comment type="caution">
    <text evidence="6">The sequence shown here is derived from an EMBL/GenBank/DDBJ whole genome shotgun (WGS) entry which is preliminary data.</text>
</comment>
<dbReference type="Pfam" id="PF00440">
    <property type="entry name" value="TetR_N"/>
    <property type="match status" value="1"/>
</dbReference>
<keyword evidence="3" id="KW-0804">Transcription</keyword>
<dbReference type="Proteomes" id="UP001595752">
    <property type="component" value="Unassembled WGS sequence"/>
</dbReference>
<gene>
    <name evidence="6" type="ORF">ACFOU2_21670</name>
</gene>
<name>A0ABV8B7R3_9BACI</name>
<dbReference type="InterPro" id="IPR011075">
    <property type="entry name" value="TetR_C"/>
</dbReference>
<feature type="domain" description="HTH tetR-type" evidence="5">
    <location>
        <begin position="5"/>
        <end position="65"/>
    </location>
</feature>
<dbReference type="InterPro" id="IPR023772">
    <property type="entry name" value="DNA-bd_HTH_TetR-type_CS"/>
</dbReference>
<dbReference type="PRINTS" id="PR00455">
    <property type="entry name" value="HTHTETR"/>
</dbReference>
<organism evidence="6 7">
    <name type="scientific">Bacillus songklensis</name>
    <dbReference type="NCBI Taxonomy" id="1069116"/>
    <lineage>
        <taxon>Bacteria</taxon>
        <taxon>Bacillati</taxon>
        <taxon>Bacillota</taxon>
        <taxon>Bacilli</taxon>
        <taxon>Bacillales</taxon>
        <taxon>Bacillaceae</taxon>
        <taxon>Bacillus</taxon>
    </lineage>
</organism>
<dbReference type="InterPro" id="IPR001647">
    <property type="entry name" value="HTH_TetR"/>
</dbReference>
<dbReference type="InterPro" id="IPR009057">
    <property type="entry name" value="Homeodomain-like_sf"/>
</dbReference>
<dbReference type="Pfam" id="PF16925">
    <property type="entry name" value="TetR_C_13"/>
    <property type="match status" value="1"/>
</dbReference>
<evidence type="ECO:0000256" key="2">
    <source>
        <dbReference type="ARBA" id="ARBA00023125"/>
    </source>
</evidence>
<dbReference type="PANTHER" id="PTHR47506:SF3">
    <property type="entry name" value="HTH-TYPE TRANSCRIPTIONAL REGULATOR LMRA"/>
    <property type="match status" value="1"/>
</dbReference>
<evidence type="ECO:0000256" key="1">
    <source>
        <dbReference type="ARBA" id="ARBA00023015"/>
    </source>
</evidence>
<dbReference type="PROSITE" id="PS50977">
    <property type="entry name" value="HTH_TETR_2"/>
    <property type="match status" value="1"/>
</dbReference>